<protein>
    <submittedName>
        <fullName evidence="4">MBL fold metallo-hydrolase</fullName>
    </submittedName>
</protein>
<dbReference type="Gene3D" id="3.40.50.10890">
    <property type="match status" value="1"/>
</dbReference>
<accession>A0AAW5JT09</accession>
<dbReference type="EMBL" id="JANFYS010000023">
    <property type="protein sequence ID" value="MCQ4771039.1"/>
    <property type="molecule type" value="Genomic_DNA"/>
</dbReference>
<dbReference type="SUPFAM" id="SSF56281">
    <property type="entry name" value="Metallo-hydrolase/oxidoreductase"/>
    <property type="match status" value="1"/>
</dbReference>
<comment type="caution">
    <text evidence="4">The sequence shown here is derived from an EMBL/GenBank/DDBJ whole genome shotgun (WGS) entry which is preliminary data.</text>
</comment>
<dbReference type="Proteomes" id="UP001204562">
    <property type="component" value="Unassembled WGS sequence"/>
</dbReference>
<dbReference type="GO" id="GO:0004521">
    <property type="term" value="F:RNA endonuclease activity"/>
    <property type="evidence" value="ECO:0007669"/>
    <property type="project" value="TreeGrafter"/>
</dbReference>
<evidence type="ECO:0000313" key="4">
    <source>
        <dbReference type="EMBL" id="MCQ4771039.1"/>
    </source>
</evidence>
<proteinExistence type="predicted"/>
<dbReference type="InterPro" id="IPR050698">
    <property type="entry name" value="MBL"/>
</dbReference>
<dbReference type="PANTHER" id="PTHR11203:SF37">
    <property type="entry name" value="INTEGRATOR COMPLEX SUBUNIT 11"/>
    <property type="match status" value="1"/>
</dbReference>
<dbReference type="AlphaFoldDB" id="A0AAW5JT09"/>
<dbReference type="InterPro" id="IPR011108">
    <property type="entry name" value="RMMBL"/>
</dbReference>
<dbReference type="Pfam" id="PF07521">
    <property type="entry name" value="RMMBL"/>
    <property type="match status" value="1"/>
</dbReference>
<gene>
    <name evidence="4" type="ORF">NE579_11285</name>
</gene>
<dbReference type="InterPro" id="IPR001279">
    <property type="entry name" value="Metallo-B-lactamas"/>
</dbReference>
<dbReference type="Gene3D" id="3.60.15.10">
    <property type="entry name" value="Ribonuclease Z/Hydroxyacylglutathione hydrolase-like"/>
    <property type="match status" value="1"/>
</dbReference>
<dbReference type="RefSeq" id="WP_256304328.1">
    <property type="nucleotide sequence ID" value="NZ_JANFYS010000023.1"/>
</dbReference>
<dbReference type="Pfam" id="PF10996">
    <property type="entry name" value="Beta-Casp"/>
    <property type="match status" value="1"/>
</dbReference>
<dbReference type="SMART" id="SM01027">
    <property type="entry name" value="Beta-Casp"/>
    <property type="match status" value="1"/>
</dbReference>
<keyword evidence="1" id="KW-0378">Hydrolase</keyword>
<dbReference type="CDD" id="cd16295">
    <property type="entry name" value="TTHA0252-CPSF-like_MBL-fold"/>
    <property type="match status" value="1"/>
</dbReference>
<dbReference type="InterPro" id="IPR036866">
    <property type="entry name" value="RibonucZ/Hydroxyglut_hydro"/>
</dbReference>
<evidence type="ECO:0000256" key="1">
    <source>
        <dbReference type="ARBA" id="ARBA00022801"/>
    </source>
</evidence>
<sequence>MKLTFFGAAKAVTGSCHCLEVGGKKILIDCGLQQGRDERDNRVLDFAPGYIDYVIVTHAHIDHSGRIPLLVKQGFHGKIVTTRLTGQLMSIMLRDSAHIQESDAQWQNQKGKRAGRAPVEPLYTIADAEAALELVTTCEYDELVDLCEGVRLRFVDAGHLLGSACVELWLTEDGVTKKIVFSGDLGNRDQPIIRDPQYIDEADYVVMESTYGDRLHEVPESYTEALAAIIDETFARGGNVIIPSFAVGRTQELLYFIREMKERGLVRTHPDFPVCVDSPLANEATRIFSGDLHGYLDEAAIEALKGGALFQFPGLTLTESSEESKALNLDKASKVIISASGMCDAGRIRHHLKHNLWRPESTIVFVGYQAEGSLGRALLEGASSVRLFGEEIAVRARIVNFKGMSSHADRDHLLAWVGHFAPHPSHVFVVHGDAPVTEIFAQHLRDAGISAHAAEYEEVYDLAADRMLAAGVPLPPKAVSAVSGSPVYRKLESAGQNLLEAIRHNKGGTNKDLAQFEKELMALIQKWDR</sequence>
<dbReference type="SMART" id="SM00849">
    <property type="entry name" value="Lactamase_B"/>
    <property type="match status" value="1"/>
</dbReference>
<evidence type="ECO:0000259" key="2">
    <source>
        <dbReference type="SMART" id="SM00849"/>
    </source>
</evidence>
<dbReference type="PANTHER" id="PTHR11203">
    <property type="entry name" value="CLEAVAGE AND POLYADENYLATION SPECIFICITY FACTOR FAMILY MEMBER"/>
    <property type="match status" value="1"/>
</dbReference>
<dbReference type="Pfam" id="PF00753">
    <property type="entry name" value="Lactamase_B"/>
    <property type="match status" value="1"/>
</dbReference>
<reference evidence="4" key="1">
    <citation type="submission" date="2022-06" db="EMBL/GenBank/DDBJ databases">
        <title>Isolation of gut microbiota from human fecal samples.</title>
        <authorList>
            <person name="Pamer E.G."/>
            <person name="Barat B."/>
            <person name="Waligurski E."/>
            <person name="Medina S."/>
            <person name="Paddock L."/>
            <person name="Mostad J."/>
        </authorList>
    </citation>
    <scope>NUCLEOTIDE SEQUENCE</scope>
    <source>
        <strain evidence="4">DFI.9.91</strain>
    </source>
</reference>
<evidence type="ECO:0000259" key="3">
    <source>
        <dbReference type="SMART" id="SM01027"/>
    </source>
</evidence>
<dbReference type="InterPro" id="IPR022712">
    <property type="entry name" value="Beta_Casp"/>
</dbReference>
<feature type="domain" description="Beta-Casp" evidence="3">
    <location>
        <begin position="250"/>
        <end position="378"/>
    </location>
</feature>
<name>A0AAW5JT09_9FIRM</name>
<evidence type="ECO:0000313" key="5">
    <source>
        <dbReference type="Proteomes" id="UP001204562"/>
    </source>
</evidence>
<feature type="domain" description="Metallo-beta-lactamase" evidence="2">
    <location>
        <begin position="13"/>
        <end position="245"/>
    </location>
</feature>
<dbReference type="GO" id="GO:0016787">
    <property type="term" value="F:hydrolase activity"/>
    <property type="evidence" value="ECO:0007669"/>
    <property type="project" value="UniProtKB-KW"/>
</dbReference>
<organism evidence="4 5">
    <name type="scientific">Intestinimonas massiliensis</name>
    <name type="common">ex Afouda et al. 2020</name>
    <dbReference type="NCBI Taxonomy" id="1673721"/>
    <lineage>
        <taxon>Bacteria</taxon>
        <taxon>Bacillati</taxon>
        <taxon>Bacillota</taxon>
        <taxon>Clostridia</taxon>
        <taxon>Eubacteriales</taxon>
        <taxon>Intestinimonas</taxon>
    </lineage>
</organism>